<evidence type="ECO:0000313" key="5">
    <source>
        <dbReference type="Proteomes" id="UP000694416"/>
    </source>
</evidence>
<name>A0A8C9HD83_9PRIM</name>
<dbReference type="Proteomes" id="UP000694416">
    <property type="component" value="Unplaced"/>
</dbReference>
<evidence type="ECO:0000259" key="3">
    <source>
        <dbReference type="Pfam" id="PF00561"/>
    </source>
</evidence>
<dbReference type="GO" id="GO:0016787">
    <property type="term" value="F:hydrolase activity"/>
    <property type="evidence" value="ECO:0007669"/>
    <property type="project" value="UniProtKB-KW"/>
</dbReference>
<reference evidence="4" key="1">
    <citation type="submission" date="2025-08" db="UniProtKB">
        <authorList>
            <consortium name="Ensembl"/>
        </authorList>
    </citation>
    <scope>IDENTIFICATION</scope>
</reference>
<dbReference type="Gene3D" id="3.40.50.1820">
    <property type="entry name" value="alpha/beta hydrolase"/>
    <property type="match status" value="1"/>
</dbReference>
<evidence type="ECO:0000313" key="4">
    <source>
        <dbReference type="Ensembl" id="ENSPTEP00000019634.1"/>
    </source>
</evidence>
<dbReference type="AlphaFoldDB" id="A0A8C9HD83"/>
<protein>
    <recommendedName>
        <fullName evidence="3">AB hydrolase-1 domain-containing protein</fullName>
    </recommendedName>
</protein>
<sequence>MGENAAPGLISELKLAVPWGHIAAKAWGSLQGPPVLCLHGWLDNANSFDRLIPLLPQDFYYVAMDFGGHGLSSHYSPGVPYYQQTFVSEIRRVVADLKWNRFSILGHSFGGIEQLWQLLGVDILKVFLPVLPGDGVEGLGGQGGDAAAGVALGQAADGAPLLEDPREQLRALVTPDPAVVVVHKVPHAQRHELMPALEGQEGAVEDVAGLGAQHVGQVPQVLENNEVGVQVDAAELPHECDPGGVGEHGEQVRFPAPLHSRVPVGQGCVPEQLLHVQREHLDIREAAQK</sequence>
<proteinExistence type="inferred from homology"/>
<dbReference type="InterPro" id="IPR050266">
    <property type="entry name" value="AB_hydrolase_sf"/>
</dbReference>
<accession>A0A8C9HD83</accession>
<organism evidence="4 5">
    <name type="scientific">Piliocolobus tephrosceles</name>
    <name type="common">Ugandan red Colobus</name>
    <dbReference type="NCBI Taxonomy" id="591936"/>
    <lineage>
        <taxon>Eukaryota</taxon>
        <taxon>Metazoa</taxon>
        <taxon>Chordata</taxon>
        <taxon>Craniata</taxon>
        <taxon>Vertebrata</taxon>
        <taxon>Euteleostomi</taxon>
        <taxon>Mammalia</taxon>
        <taxon>Eutheria</taxon>
        <taxon>Euarchontoglires</taxon>
        <taxon>Primates</taxon>
        <taxon>Haplorrhini</taxon>
        <taxon>Catarrhini</taxon>
        <taxon>Cercopithecidae</taxon>
        <taxon>Colobinae</taxon>
        <taxon>Piliocolobus</taxon>
    </lineage>
</organism>
<dbReference type="InterPro" id="IPR029058">
    <property type="entry name" value="AB_hydrolase_fold"/>
</dbReference>
<keyword evidence="2" id="KW-0378">Hydrolase</keyword>
<dbReference type="GO" id="GO:0016020">
    <property type="term" value="C:membrane"/>
    <property type="evidence" value="ECO:0007669"/>
    <property type="project" value="TreeGrafter"/>
</dbReference>
<dbReference type="Ensembl" id="ENSPTET00000028623.1">
    <property type="protein sequence ID" value="ENSPTEP00000019634.1"/>
    <property type="gene ID" value="ENSPTEG00000020945.1"/>
</dbReference>
<evidence type="ECO:0000256" key="1">
    <source>
        <dbReference type="ARBA" id="ARBA00008645"/>
    </source>
</evidence>
<dbReference type="PANTHER" id="PTHR43798">
    <property type="entry name" value="MONOACYLGLYCEROL LIPASE"/>
    <property type="match status" value="1"/>
</dbReference>
<comment type="similarity">
    <text evidence="1">Belongs to the AB hydrolase superfamily.</text>
</comment>
<keyword evidence="5" id="KW-1185">Reference proteome</keyword>
<dbReference type="PANTHER" id="PTHR43798:SF14">
    <property type="entry name" value="SERINE HYDROLASE-LIKE PROTEIN DDB_G0286239"/>
    <property type="match status" value="1"/>
</dbReference>
<evidence type="ECO:0000256" key="2">
    <source>
        <dbReference type="ARBA" id="ARBA00022801"/>
    </source>
</evidence>
<dbReference type="SUPFAM" id="SSF53474">
    <property type="entry name" value="alpha/beta-Hydrolases"/>
    <property type="match status" value="1"/>
</dbReference>
<dbReference type="Pfam" id="PF00561">
    <property type="entry name" value="Abhydrolase_1"/>
    <property type="match status" value="1"/>
</dbReference>
<feature type="domain" description="AB hydrolase-1" evidence="3">
    <location>
        <begin position="33"/>
        <end position="111"/>
    </location>
</feature>
<reference evidence="4" key="2">
    <citation type="submission" date="2025-09" db="UniProtKB">
        <authorList>
            <consortium name="Ensembl"/>
        </authorList>
    </citation>
    <scope>IDENTIFICATION</scope>
</reference>
<dbReference type="InterPro" id="IPR000073">
    <property type="entry name" value="AB_hydrolase_1"/>
</dbReference>